<dbReference type="Proteomes" id="UP000095283">
    <property type="component" value="Unplaced"/>
</dbReference>
<evidence type="ECO:0000313" key="2">
    <source>
        <dbReference type="WBParaSite" id="Hba_04541"/>
    </source>
</evidence>
<sequence length="59" mass="6725">MTIAFSADVEVALSGMITQMVRKNDQVLVEEMIMVLDREQNEAALSEIKSMINIFEMIF</sequence>
<organism evidence="1 2">
    <name type="scientific">Heterorhabditis bacteriophora</name>
    <name type="common">Entomopathogenic nematode worm</name>
    <dbReference type="NCBI Taxonomy" id="37862"/>
    <lineage>
        <taxon>Eukaryota</taxon>
        <taxon>Metazoa</taxon>
        <taxon>Ecdysozoa</taxon>
        <taxon>Nematoda</taxon>
        <taxon>Chromadorea</taxon>
        <taxon>Rhabditida</taxon>
        <taxon>Rhabditina</taxon>
        <taxon>Rhabditomorpha</taxon>
        <taxon>Strongyloidea</taxon>
        <taxon>Heterorhabditidae</taxon>
        <taxon>Heterorhabditis</taxon>
    </lineage>
</organism>
<accession>A0A1I7WHR4</accession>
<evidence type="ECO:0000313" key="1">
    <source>
        <dbReference type="Proteomes" id="UP000095283"/>
    </source>
</evidence>
<keyword evidence="1" id="KW-1185">Reference proteome</keyword>
<protein>
    <submittedName>
        <fullName evidence="2">Two-component-system connector protein YmgA</fullName>
    </submittedName>
</protein>
<name>A0A1I7WHR4_HETBA</name>
<dbReference type="WBParaSite" id="Hba_04541">
    <property type="protein sequence ID" value="Hba_04541"/>
    <property type="gene ID" value="Hba_04541"/>
</dbReference>
<reference evidence="2" key="1">
    <citation type="submission" date="2016-11" db="UniProtKB">
        <authorList>
            <consortium name="WormBaseParasite"/>
        </authorList>
    </citation>
    <scope>IDENTIFICATION</scope>
</reference>
<proteinExistence type="predicted"/>
<dbReference type="AlphaFoldDB" id="A0A1I7WHR4"/>